<dbReference type="SUPFAM" id="SSF103473">
    <property type="entry name" value="MFS general substrate transporter"/>
    <property type="match status" value="1"/>
</dbReference>
<evidence type="ECO:0000256" key="7">
    <source>
        <dbReference type="SAM" id="MobiDB-lite"/>
    </source>
</evidence>
<feature type="compositionally biased region" description="Basic and acidic residues" evidence="7">
    <location>
        <begin position="35"/>
        <end position="48"/>
    </location>
</feature>
<comment type="subcellular location">
    <subcellularLocation>
        <location evidence="1">Membrane</location>
        <topology evidence="1">Multi-pass membrane protein</topology>
    </subcellularLocation>
</comment>
<feature type="compositionally biased region" description="Basic and acidic residues" evidence="7">
    <location>
        <begin position="1"/>
        <end position="14"/>
    </location>
</feature>
<dbReference type="AlphaFoldDB" id="A0A507BFD0"/>
<feature type="transmembrane region" description="Helical" evidence="8">
    <location>
        <begin position="394"/>
        <end position="412"/>
    </location>
</feature>
<dbReference type="InterPro" id="IPR011701">
    <property type="entry name" value="MFS"/>
</dbReference>
<dbReference type="FunCoup" id="A0A507BFD0">
    <property type="interactions" value="58"/>
</dbReference>
<keyword evidence="4 8" id="KW-0812">Transmembrane</keyword>
<dbReference type="CDD" id="cd17502">
    <property type="entry name" value="MFS_Azr1_MDR_like"/>
    <property type="match status" value="1"/>
</dbReference>
<dbReference type="PANTHER" id="PTHR23501:SF12">
    <property type="entry name" value="MAJOR FACILITATOR SUPERFAMILY (MFS) PROFILE DOMAIN-CONTAINING PROTEIN-RELATED"/>
    <property type="match status" value="1"/>
</dbReference>
<dbReference type="OrthoDB" id="10021397at2759"/>
<keyword evidence="5 8" id="KW-1133">Transmembrane helix</keyword>
<dbReference type="RefSeq" id="XP_031000328.1">
    <property type="nucleotide sequence ID" value="XM_031136667.1"/>
</dbReference>
<dbReference type="PANTHER" id="PTHR23501">
    <property type="entry name" value="MAJOR FACILITATOR SUPERFAMILY"/>
    <property type="match status" value="1"/>
</dbReference>
<evidence type="ECO:0000256" key="1">
    <source>
        <dbReference type="ARBA" id="ARBA00004141"/>
    </source>
</evidence>
<dbReference type="GO" id="GO:0005886">
    <property type="term" value="C:plasma membrane"/>
    <property type="evidence" value="ECO:0007669"/>
    <property type="project" value="TreeGrafter"/>
</dbReference>
<keyword evidence="3" id="KW-0813">Transport</keyword>
<dbReference type="Proteomes" id="UP000319257">
    <property type="component" value="Unassembled WGS sequence"/>
</dbReference>
<dbReference type="GO" id="GO:0022857">
    <property type="term" value="F:transmembrane transporter activity"/>
    <property type="evidence" value="ECO:0007669"/>
    <property type="project" value="InterPro"/>
</dbReference>
<feature type="transmembrane region" description="Helical" evidence="8">
    <location>
        <begin position="185"/>
        <end position="205"/>
    </location>
</feature>
<feature type="transmembrane region" description="Helical" evidence="8">
    <location>
        <begin position="424"/>
        <end position="444"/>
    </location>
</feature>
<organism evidence="10 11">
    <name type="scientific">Thyridium curvatum</name>
    <dbReference type="NCBI Taxonomy" id="1093900"/>
    <lineage>
        <taxon>Eukaryota</taxon>
        <taxon>Fungi</taxon>
        <taxon>Dikarya</taxon>
        <taxon>Ascomycota</taxon>
        <taxon>Pezizomycotina</taxon>
        <taxon>Sordariomycetes</taxon>
        <taxon>Sordariomycetidae</taxon>
        <taxon>Thyridiales</taxon>
        <taxon>Thyridiaceae</taxon>
        <taxon>Thyridium</taxon>
    </lineage>
</organism>
<evidence type="ECO:0000256" key="5">
    <source>
        <dbReference type="ARBA" id="ARBA00022989"/>
    </source>
</evidence>
<evidence type="ECO:0000259" key="9">
    <source>
        <dbReference type="PROSITE" id="PS50850"/>
    </source>
</evidence>
<dbReference type="InParanoid" id="A0A507BFD0"/>
<feature type="transmembrane region" description="Helical" evidence="8">
    <location>
        <begin position="288"/>
        <end position="308"/>
    </location>
</feature>
<accession>A0A507BFD0</accession>
<evidence type="ECO:0000256" key="4">
    <source>
        <dbReference type="ARBA" id="ARBA00022692"/>
    </source>
</evidence>
<evidence type="ECO:0000256" key="3">
    <source>
        <dbReference type="ARBA" id="ARBA00022448"/>
    </source>
</evidence>
<dbReference type="PROSITE" id="PS50850">
    <property type="entry name" value="MFS"/>
    <property type="match status" value="1"/>
</dbReference>
<evidence type="ECO:0000256" key="6">
    <source>
        <dbReference type="ARBA" id="ARBA00023136"/>
    </source>
</evidence>
<proteinExistence type="inferred from homology"/>
<dbReference type="InterPro" id="IPR036259">
    <property type="entry name" value="MFS_trans_sf"/>
</dbReference>
<reference evidence="10 11" key="1">
    <citation type="submission" date="2019-06" db="EMBL/GenBank/DDBJ databases">
        <title>Draft genome sequence of the filamentous fungus Phialemoniopsis curvata isolated from diesel fuel.</title>
        <authorList>
            <person name="Varaljay V.A."/>
            <person name="Lyon W.J."/>
            <person name="Crouch A.L."/>
            <person name="Drake C.E."/>
            <person name="Hollomon J.M."/>
            <person name="Nadeau L.J."/>
            <person name="Nunn H.S."/>
            <person name="Stevenson B.S."/>
            <person name="Bojanowski C.L."/>
            <person name="Crookes-Goodson W.J."/>
        </authorList>
    </citation>
    <scope>NUCLEOTIDE SEQUENCE [LARGE SCALE GENOMIC DNA]</scope>
    <source>
        <strain evidence="10 11">D216</strain>
    </source>
</reference>
<feature type="transmembrane region" description="Helical" evidence="8">
    <location>
        <begin position="456"/>
        <end position="476"/>
    </location>
</feature>
<feature type="transmembrane region" description="Helical" evidence="8">
    <location>
        <begin position="257"/>
        <end position="276"/>
    </location>
</feature>
<feature type="transmembrane region" description="Helical" evidence="8">
    <location>
        <begin position="153"/>
        <end position="176"/>
    </location>
</feature>
<sequence length="566" mass="60908">MPPIEDRSDDRPTLAEHSVVVDATPAQPASSAGHAPREAREKQDIADKEVSPREIHGWKWVLATVSILSSIFLYALDATVVADIQPVIVKEFNSIADLSWLSNAFLLTATATNMVWGRIYGQFNSKWFYIFNVALFEVGSALCGAAPNMSAMIVGRAICGIGGAGLYVGCMTLIAATTSMRERPLYVSGTGFTWGLGIVLGPIIGGAFDRSSVGWRWAFYINLFVGGVFAPAYVFLLPSIDPRPGVPFKNRASEMDYVGIVLQTGALTTFFLALNWGGITYPWSSGTIIGLFAACGVLFLLLGIQQGWAIFATVQRRIIPVHFFRSRTILILFSVTAASGASAFIPIYFVPIFFQFTRGDSALMAGVRLLPLIMVMVFCVFVNGALLTKLGYYMPWYTLGGSLTLVGAALMYTVDQDTSEARIYGYLVIMGAGTGLWLQASFAVAQAVVEPQDIPLAVGFCTLAQFLGITIALAIANSIYLNYSETKIAEVLTNVPSSEIKALMEGVSGSFLDTLTASQKAQVLAVIVKAISNTYLLVVAGASLVVVLSFFMKRERLFASTGIGAT</sequence>
<dbReference type="EMBL" id="SKBQ01000010">
    <property type="protein sequence ID" value="TPX18617.1"/>
    <property type="molecule type" value="Genomic_DNA"/>
</dbReference>
<feature type="transmembrane region" description="Helical" evidence="8">
    <location>
        <begin position="369"/>
        <end position="387"/>
    </location>
</feature>
<protein>
    <recommendedName>
        <fullName evidence="9">Major facilitator superfamily (MFS) profile domain-containing protein</fullName>
    </recommendedName>
</protein>
<evidence type="ECO:0000313" key="10">
    <source>
        <dbReference type="EMBL" id="TPX18617.1"/>
    </source>
</evidence>
<dbReference type="InterPro" id="IPR020846">
    <property type="entry name" value="MFS_dom"/>
</dbReference>
<dbReference type="FunFam" id="1.20.1250.20:FF:000429">
    <property type="entry name" value="MFS drug efflux transporter, putative"/>
    <property type="match status" value="1"/>
</dbReference>
<evidence type="ECO:0000256" key="8">
    <source>
        <dbReference type="SAM" id="Phobius"/>
    </source>
</evidence>
<keyword evidence="11" id="KW-1185">Reference proteome</keyword>
<keyword evidence="6 8" id="KW-0472">Membrane</keyword>
<name>A0A507BFD0_9PEZI</name>
<comment type="similarity">
    <text evidence="2">Belongs to the major facilitator superfamily. TCR/Tet family.</text>
</comment>
<gene>
    <name evidence="10" type="ORF">E0L32_002474</name>
</gene>
<feature type="transmembrane region" description="Helical" evidence="8">
    <location>
        <begin position="329"/>
        <end position="349"/>
    </location>
</feature>
<feature type="transmembrane region" description="Helical" evidence="8">
    <location>
        <begin position="217"/>
        <end position="236"/>
    </location>
</feature>
<comment type="caution">
    <text evidence="10">The sequence shown here is derived from an EMBL/GenBank/DDBJ whole genome shotgun (WGS) entry which is preliminary data.</text>
</comment>
<dbReference type="GeneID" id="41969921"/>
<feature type="region of interest" description="Disordered" evidence="7">
    <location>
        <begin position="1"/>
        <end position="48"/>
    </location>
</feature>
<feature type="transmembrane region" description="Helical" evidence="8">
    <location>
        <begin position="100"/>
        <end position="120"/>
    </location>
</feature>
<feature type="domain" description="Major facilitator superfamily (MFS) profile" evidence="9">
    <location>
        <begin position="63"/>
        <end position="557"/>
    </location>
</feature>
<feature type="transmembrane region" description="Helical" evidence="8">
    <location>
        <begin position="534"/>
        <end position="552"/>
    </location>
</feature>
<feature type="transmembrane region" description="Helical" evidence="8">
    <location>
        <begin position="60"/>
        <end position="80"/>
    </location>
</feature>
<evidence type="ECO:0000256" key="2">
    <source>
        <dbReference type="ARBA" id="ARBA00007520"/>
    </source>
</evidence>
<dbReference type="Gene3D" id="1.20.1250.20">
    <property type="entry name" value="MFS general substrate transporter like domains"/>
    <property type="match status" value="1"/>
</dbReference>
<evidence type="ECO:0000313" key="11">
    <source>
        <dbReference type="Proteomes" id="UP000319257"/>
    </source>
</evidence>
<dbReference type="Pfam" id="PF07690">
    <property type="entry name" value="MFS_1"/>
    <property type="match status" value="1"/>
</dbReference>
<feature type="transmembrane region" description="Helical" evidence="8">
    <location>
        <begin position="127"/>
        <end position="147"/>
    </location>
</feature>